<organism evidence="7 8">
    <name type="scientific">Ridgeia piscesae</name>
    <name type="common">Tubeworm</name>
    <dbReference type="NCBI Taxonomy" id="27915"/>
    <lineage>
        <taxon>Eukaryota</taxon>
        <taxon>Metazoa</taxon>
        <taxon>Spiralia</taxon>
        <taxon>Lophotrochozoa</taxon>
        <taxon>Annelida</taxon>
        <taxon>Polychaeta</taxon>
        <taxon>Sedentaria</taxon>
        <taxon>Canalipalpata</taxon>
        <taxon>Sabellida</taxon>
        <taxon>Siboglinidae</taxon>
        <taxon>Ridgeia</taxon>
    </lineage>
</organism>
<evidence type="ECO:0000256" key="4">
    <source>
        <dbReference type="SAM" id="MobiDB-lite"/>
    </source>
</evidence>
<feature type="domain" description="Ras-GAP" evidence="6">
    <location>
        <begin position="367"/>
        <end position="559"/>
    </location>
</feature>
<dbReference type="Gene3D" id="1.10.506.10">
    <property type="entry name" value="GTPase Activation - p120gap, domain 1"/>
    <property type="match status" value="2"/>
</dbReference>
<sequence>MSVISLQFSLSQNFFISLQFFLSQNFFISLQLFLSQNFFSRKVIKSNLKRTKSVTKLDRKRSTSSNDSDCGPVVTSTLRRSLSVGRLGRRPPFPHPTPEDLPMGSHRRLAWHMFNNNRMRPSHSHESLLASPLSMHAIDLAAPDVEIKPLHSSMLGQQHCFQVSTSGGTKYYSCRTAVERQKWIEYLRKTVHPNQEQSRRMDNSLKLWILEAKNIPTKKKYFCELCLDKALYARTSSKMKDEMLFWGEQFDFSSLPAVETITVNLYREPDKKKKKEKNTLIGSIQIPAKDVSSRQVTERWYSPAVNSESGKSGKESRNTDVPQLRIRAHYQSVQILPMDSYKELIQYIKTDGSLLVDVLEPLLSVKAKEEIATSLVRILQKLGCVQDFLSDIIMSEVDKLDNENLAFRGNSIATKAMEAYMKLVGEKYLQDTLLEFIRGVLETSEDCEVDPMRVPNNTTLHRHQNNLKRHCHVAWRKIIYSHTYFPTELRKVFSSLRERCEERKREDMSDNLISACIFLRFLCPAILSPSLFSLVQELPQQRSARNLTLVTKTIQTLANFNKFGAKEEFMTFMNDFVEQQIDSMKNFIRQISTVDEQYHQEDFDGYIDLGRELSVLHSMLEESLQNMTQPGESKLRWLHRIVDDITKGVKNPQSTPSITQTPPVMHSQVPTRLGSDTDNRRCSPMHDMSVSMSDSSYYIGSGSESWTSCQQGVDVISNSQKRHGLANDAFSKYLLSDSAASVHSNASSDFSDGSRLANGRDCSADPVAPSSRLIPNSAQNYGAVGSEPATIKTAFTNAGSCSDSATRMPSRAYDRHRSVGTATPADLKISHLDDYITFIAQDEERTSVSVSRAQSTPKVSVNEQQVTQSWNKIVSAAGQVGGGEYIDLISFIDGSSSATRERLQSVEFSGGDQESIGQLSAVASSGYQSFGYSQSNSPIDPQMTQQHQQQQQQQQHPLSFANPLFRHTKATPRSASRTTRSPSLSSLSSTDSAKRSHNVSRHHCTKELHQPAVPVSIATCRSLAALSSSGESLTQLENTIQDRPQSSRPTASPFPSPCPSRISLPPDSNYPERLTAYSELSKSVEFSPLPEGGDTGMKRTVTDSVLSEACYGAGSGYANVKMRGSGALPQNTVRMGVRSVQHKKQEQEKTKAEYDRELATLRQQLTSTQSLLQDTQQRLASEEAARHQVAVDMSAQLKVTEERFKEEQHQKDAQMKTIIQRLVSVEDNWRREQEALLATIEQKQKVIEVQERRIQQLDAANSHLLVALGQLKERGQLTPTQNGVATTASPCAGKTKLMLSNENGQLKSSSC</sequence>
<dbReference type="PROSITE" id="PS50018">
    <property type="entry name" value="RAS_GTPASE_ACTIV_2"/>
    <property type="match status" value="1"/>
</dbReference>
<evidence type="ECO:0000256" key="3">
    <source>
        <dbReference type="SAM" id="Coils"/>
    </source>
</evidence>
<feature type="domain" description="C2" evidence="5">
    <location>
        <begin position="183"/>
        <end position="301"/>
    </location>
</feature>
<keyword evidence="8" id="KW-1185">Reference proteome</keyword>
<feature type="compositionally biased region" description="Polar residues" evidence="4">
    <location>
        <begin position="1031"/>
        <end position="1050"/>
    </location>
</feature>
<dbReference type="Gene3D" id="2.30.29.30">
    <property type="entry name" value="Pleckstrin-homology domain (PH domain)/Phosphotyrosine-binding domain (PTB)"/>
    <property type="match status" value="1"/>
</dbReference>
<feature type="compositionally biased region" description="Low complexity" evidence="4">
    <location>
        <begin position="945"/>
        <end position="956"/>
    </location>
</feature>
<evidence type="ECO:0000259" key="6">
    <source>
        <dbReference type="PROSITE" id="PS50018"/>
    </source>
</evidence>
<dbReference type="InterPro" id="IPR023152">
    <property type="entry name" value="RasGAP_CS"/>
</dbReference>
<keyword evidence="2" id="KW-0597">Phosphoprotein</keyword>
<dbReference type="PROSITE" id="PS50004">
    <property type="entry name" value="C2"/>
    <property type="match status" value="1"/>
</dbReference>
<dbReference type="PANTHER" id="PTHR10194">
    <property type="entry name" value="RAS GTPASE-ACTIVATING PROTEINS"/>
    <property type="match status" value="1"/>
</dbReference>
<keyword evidence="3" id="KW-0175">Coiled coil</keyword>
<dbReference type="EMBL" id="JAODUO010000071">
    <property type="protein sequence ID" value="KAK2190695.1"/>
    <property type="molecule type" value="Genomic_DNA"/>
</dbReference>
<dbReference type="PROSITE" id="PS00509">
    <property type="entry name" value="RAS_GTPASE_ACTIV_1"/>
    <property type="match status" value="1"/>
</dbReference>
<dbReference type="CDD" id="cd05136">
    <property type="entry name" value="RasGAP_DAB2IP"/>
    <property type="match status" value="1"/>
</dbReference>
<dbReference type="SUPFAM" id="SSF50729">
    <property type="entry name" value="PH domain-like"/>
    <property type="match status" value="1"/>
</dbReference>
<evidence type="ECO:0000313" key="7">
    <source>
        <dbReference type="EMBL" id="KAK2190695.1"/>
    </source>
</evidence>
<dbReference type="InterPro" id="IPR021887">
    <property type="entry name" value="DAB2P_C"/>
</dbReference>
<feature type="region of interest" description="Disordered" evidence="4">
    <location>
        <begin position="302"/>
        <end position="321"/>
    </location>
</feature>
<dbReference type="SUPFAM" id="SSF49562">
    <property type="entry name" value="C2 domain (Calcium/lipid-binding domain, CaLB)"/>
    <property type="match status" value="1"/>
</dbReference>
<dbReference type="InterPro" id="IPR011993">
    <property type="entry name" value="PH-like_dom_sf"/>
</dbReference>
<feature type="region of interest" description="Disordered" evidence="4">
    <location>
        <begin position="744"/>
        <end position="773"/>
    </location>
</feature>
<dbReference type="GO" id="GO:0005096">
    <property type="term" value="F:GTPase activator activity"/>
    <property type="evidence" value="ECO:0007669"/>
    <property type="project" value="UniProtKB-KW"/>
</dbReference>
<feature type="region of interest" description="Disordered" evidence="4">
    <location>
        <begin position="969"/>
        <end position="1007"/>
    </location>
</feature>
<reference evidence="7" key="1">
    <citation type="journal article" date="2023" name="Mol. Biol. Evol.">
        <title>Third-Generation Sequencing Reveals the Adaptive Role of the Epigenome in Three Deep-Sea Polychaetes.</title>
        <authorList>
            <person name="Perez M."/>
            <person name="Aroh O."/>
            <person name="Sun Y."/>
            <person name="Lan Y."/>
            <person name="Juniper S.K."/>
            <person name="Young C.R."/>
            <person name="Angers B."/>
            <person name="Qian P.Y."/>
        </authorList>
    </citation>
    <scope>NUCLEOTIDE SEQUENCE</scope>
    <source>
        <strain evidence="7">R07B-5</strain>
    </source>
</reference>
<dbReference type="Proteomes" id="UP001209878">
    <property type="component" value="Unassembled WGS sequence"/>
</dbReference>
<dbReference type="InterPro" id="IPR000008">
    <property type="entry name" value="C2_dom"/>
</dbReference>
<feature type="region of interest" description="Disordered" evidence="4">
    <location>
        <begin position="1031"/>
        <end position="1072"/>
    </location>
</feature>
<evidence type="ECO:0000256" key="2">
    <source>
        <dbReference type="ARBA" id="ARBA00022553"/>
    </source>
</evidence>
<dbReference type="Gene3D" id="2.60.40.150">
    <property type="entry name" value="C2 domain"/>
    <property type="match status" value="1"/>
</dbReference>
<gene>
    <name evidence="7" type="ORF">NP493_73g01041</name>
</gene>
<feature type="coiled-coil region" evidence="3">
    <location>
        <begin position="1137"/>
        <end position="1178"/>
    </location>
</feature>
<proteinExistence type="predicted"/>
<evidence type="ECO:0000259" key="5">
    <source>
        <dbReference type="PROSITE" id="PS50004"/>
    </source>
</evidence>
<dbReference type="InterPro" id="IPR001936">
    <property type="entry name" value="RasGAP_dom"/>
</dbReference>
<dbReference type="CDD" id="cd04013">
    <property type="entry name" value="C2_SynGAP_like"/>
    <property type="match status" value="1"/>
</dbReference>
<dbReference type="Pfam" id="PF25321">
    <property type="entry name" value="PH_RASGAP"/>
    <property type="match status" value="1"/>
</dbReference>
<dbReference type="SMART" id="SM00323">
    <property type="entry name" value="RasGAP"/>
    <property type="match status" value="1"/>
</dbReference>
<dbReference type="Pfam" id="PF00168">
    <property type="entry name" value="C2"/>
    <property type="match status" value="1"/>
</dbReference>
<name>A0AAD9P9S6_RIDPI</name>
<feature type="region of interest" description="Disordered" evidence="4">
    <location>
        <begin position="930"/>
        <end position="956"/>
    </location>
</feature>
<comment type="caution">
    <text evidence="7">The sequence shown here is derived from an EMBL/GenBank/DDBJ whole genome shotgun (WGS) entry which is preliminary data.</text>
</comment>
<dbReference type="InterPro" id="IPR039360">
    <property type="entry name" value="Ras_GTPase"/>
</dbReference>
<feature type="region of interest" description="Disordered" evidence="4">
    <location>
        <begin position="648"/>
        <end position="682"/>
    </location>
</feature>
<feature type="compositionally biased region" description="Low complexity" evidence="4">
    <location>
        <begin position="652"/>
        <end position="663"/>
    </location>
</feature>
<dbReference type="InterPro" id="IPR057606">
    <property type="entry name" value="SynGAP1-like_PH"/>
</dbReference>
<feature type="compositionally biased region" description="Low complexity" evidence="4">
    <location>
        <begin position="971"/>
        <end position="991"/>
    </location>
</feature>
<dbReference type="SUPFAM" id="SSF48350">
    <property type="entry name" value="GTPase activation domain, GAP"/>
    <property type="match status" value="1"/>
</dbReference>
<evidence type="ECO:0000256" key="1">
    <source>
        <dbReference type="ARBA" id="ARBA00022468"/>
    </source>
</evidence>
<accession>A0AAD9P9S6</accession>
<dbReference type="InterPro" id="IPR035892">
    <property type="entry name" value="C2_domain_sf"/>
</dbReference>
<dbReference type="SMART" id="SM00239">
    <property type="entry name" value="C2"/>
    <property type="match status" value="1"/>
</dbReference>
<protein>
    <recommendedName>
        <fullName evidence="9">Ras GTPase-activating protein</fullName>
    </recommendedName>
</protein>
<keyword evidence="1" id="KW-0343">GTPase activation</keyword>
<dbReference type="Pfam" id="PF12004">
    <property type="entry name" value="DAB2P_C"/>
    <property type="match status" value="1"/>
</dbReference>
<dbReference type="PANTHER" id="PTHR10194:SF60">
    <property type="entry name" value="RAS GTPASE-ACTIVATING PROTEIN RASKOL"/>
    <property type="match status" value="1"/>
</dbReference>
<feature type="compositionally biased region" description="Basic residues" evidence="4">
    <location>
        <begin position="995"/>
        <end position="1004"/>
    </location>
</feature>
<evidence type="ECO:0000313" key="8">
    <source>
        <dbReference type="Proteomes" id="UP001209878"/>
    </source>
</evidence>
<dbReference type="InterPro" id="IPR008936">
    <property type="entry name" value="Rho_GTPase_activation_prot"/>
</dbReference>
<dbReference type="Pfam" id="PF00616">
    <property type="entry name" value="RasGAP"/>
    <property type="match status" value="2"/>
</dbReference>
<evidence type="ECO:0008006" key="9">
    <source>
        <dbReference type="Google" id="ProtNLM"/>
    </source>
</evidence>